<accession>A0A1I8BFZ2</accession>
<dbReference type="Proteomes" id="UP000095281">
    <property type="component" value="Unplaced"/>
</dbReference>
<proteinExistence type="predicted"/>
<sequence length="156" mass="17079">MDAQGGIYALIITGTKKDPHATIHQIVPPNSVSILWQLPQIFVISVAEILVSITGLEFVYSQTSLHRQFSQSPVLHKYNKAIEILNKKNKRGKIQPVGIKKIESKKPVANVFDGICFERFASAVGKDTDALIDVIAEVASENNADSIISNPEGIQN</sequence>
<reference evidence="2" key="1">
    <citation type="submission" date="2016-11" db="UniProtKB">
        <authorList>
            <consortium name="WormBaseParasite"/>
        </authorList>
    </citation>
    <scope>IDENTIFICATION</scope>
</reference>
<evidence type="ECO:0000313" key="2">
    <source>
        <dbReference type="WBParaSite" id="MhA1_Contig211.frz3.gene2"/>
    </source>
</evidence>
<organism evidence="1 2">
    <name type="scientific">Meloidogyne hapla</name>
    <name type="common">Root-knot nematode worm</name>
    <dbReference type="NCBI Taxonomy" id="6305"/>
    <lineage>
        <taxon>Eukaryota</taxon>
        <taxon>Metazoa</taxon>
        <taxon>Ecdysozoa</taxon>
        <taxon>Nematoda</taxon>
        <taxon>Chromadorea</taxon>
        <taxon>Rhabditida</taxon>
        <taxon>Tylenchina</taxon>
        <taxon>Tylenchomorpha</taxon>
        <taxon>Tylenchoidea</taxon>
        <taxon>Meloidogynidae</taxon>
        <taxon>Meloidogyninae</taxon>
        <taxon>Meloidogyne</taxon>
    </lineage>
</organism>
<protein>
    <submittedName>
        <fullName evidence="2">CNNM transmembrane domain-containing protein</fullName>
    </submittedName>
</protein>
<name>A0A1I8BFZ2_MELHA</name>
<dbReference type="WBParaSite" id="MhA1_Contig211.frz3.gene2">
    <property type="protein sequence ID" value="MhA1_Contig211.frz3.gene2"/>
    <property type="gene ID" value="MhA1_Contig211.frz3.gene2"/>
</dbReference>
<keyword evidence="1" id="KW-1185">Reference proteome</keyword>
<dbReference type="AlphaFoldDB" id="A0A1I8BFZ2"/>
<dbReference type="InterPro" id="IPR036259">
    <property type="entry name" value="MFS_trans_sf"/>
</dbReference>
<evidence type="ECO:0000313" key="1">
    <source>
        <dbReference type="Proteomes" id="UP000095281"/>
    </source>
</evidence>
<dbReference type="Gene3D" id="1.20.1250.20">
    <property type="entry name" value="MFS general substrate transporter like domains"/>
    <property type="match status" value="1"/>
</dbReference>